<sequence>MANIPFTSLPVEVLLGICTSPVLEIPDIASVGRANGLLRDLVIPALRPEIFRRRSSKYCRRALYHAAERRDRFAVGSLLGDGILDIIEDGGTLLNSAVGKLSDEGLTTLLACGLDPNTEDERGRTPLICATSGRCLGAIRVLLADGRVDVNRPWVFDFASLHLAVWNQDADVVRLLLSCPRIAVNQAIITGPMSLGNSRTERDGRVLATLMEDRREGENPPLRGGWPPLHGAMARSNLTVLAILLRDERVNVNKPALGGETPLRVGVRHNNVPAVCMLMAHPKIQAQMDGRILHFAVYYSGGPMIEFLLRSESVRINCRDSAGRTALHLAAYLGRADIVKLFLGRKDLDIRILDGGGRSARGRALPRYPGIARLLTVGGIVGDRRMDYLNLAL</sequence>
<dbReference type="PROSITE" id="PS50088">
    <property type="entry name" value="ANK_REPEAT"/>
    <property type="match status" value="1"/>
</dbReference>
<dbReference type="SMART" id="SM00248">
    <property type="entry name" value="ANK"/>
    <property type="match status" value="6"/>
</dbReference>
<protein>
    <submittedName>
        <fullName evidence="4">Ankyrin</fullName>
    </submittedName>
</protein>
<dbReference type="AlphaFoldDB" id="A0A317T1T0"/>
<keyword evidence="2 3" id="KW-0040">ANK repeat</keyword>
<dbReference type="Pfam" id="PF12796">
    <property type="entry name" value="Ank_2"/>
    <property type="match status" value="2"/>
</dbReference>
<dbReference type="EMBL" id="PYWC01000009">
    <property type="protein sequence ID" value="PWW79386.1"/>
    <property type="molecule type" value="Genomic_DNA"/>
</dbReference>
<keyword evidence="5" id="KW-1185">Reference proteome</keyword>
<gene>
    <name evidence="4" type="ORF">C7212DRAFT_360814</name>
</gene>
<dbReference type="SUPFAM" id="SSF48403">
    <property type="entry name" value="Ankyrin repeat"/>
    <property type="match status" value="1"/>
</dbReference>
<dbReference type="PANTHER" id="PTHR24198">
    <property type="entry name" value="ANKYRIN REPEAT AND PROTEIN KINASE DOMAIN-CONTAINING PROTEIN"/>
    <property type="match status" value="1"/>
</dbReference>
<dbReference type="Gene3D" id="1.25.40.20">
    <property type="entry name" value="Ankyrin repeat-containing domain"/>
    <property type="match status" value="2"/>
</dbReference>
<name>A0A317T1T0_9PEZI</name>
<evidence type="ECO:0000313" key="4">
    <source>
        <dbReference type="EMBL" id="PWW79386.1"/>
    </source>
</evidence>
<feature type="repeat" description="ANK" evidence="3">
    <location>
        <begin position="322"/>
        <end position="343"/>
    </location>
</feature>
<comment type="caution">
    <text evidence="4">The sequence shown here is derived from an EMBL/GenBank/DDBJ whole genome shotgun (WGS) entry which is preliminary data.</text>
</comment>
<dbReference type="Proteomes" id="UP000246991">
    <property type="component" value="Unassembled WGS sequence"/>
</dbReference>
<dbReference type="PANTHER" id="PTHR24198:SF165">
    <property type="entry name" value="ANKYRIN REPEAT-CONTAINING PROTEIN-RELATED"/>
    <property type="match status" value="1"/>
</dbReference>
<accession>A0A317T1T0</accession>
<keyword evidence="1" id="KW-0677">Repeat</keyword>
<dbReference type="OrthoDB" id="341259at2759"/>
<evidence type="ECO:0000256" key="2">
    <source>
        <dbReference type="ARBA" id="ARBA00023043"/>
    </source>
</evidence>
<dbReference type="STRING" id="42249.A0A317T1T0"/>
<dbReference type="InterPro" id="IPR036770">
    <property type="entry name" value="Ankyrin_rpt-contain_sf"/>
</dbReference>
<evidence type="ECO:0000256" key="1">
    <source>
        <dbReference type="ARBA" id="ARBA00022737"/>
    </source>
</evidence>
<evidence type="ECO:0000256" key="3">
    <source>
        <dbReference type="PROSITE-ProRule" id="PRU00023"/>
    </source>
</evidence>
<dbReference type="InterPro" id="IPR002110">
    <property type="entry name" value="Ankyrin_rpt"/>
</dbReference>
<proteinExistence type="predicted"/>
<evidence type="ECO:0000313" key="5">
    <source>
        <dbReference type="Proteomes" id="UP000246991"/>
    </source>
</evidence>
<dbReference type="PROSITE" id="PS50297">
    <property type="entry name" value="ANK_REP_REGION"/>
    <property type="match status" value="1"/>
</dbReference>
<organism evidence="4 5">
    <name type="scientific">Tuber magnatum</name>
    <name type="common">white Piedmont truffle</name>
    <dbReference type="NCBI Taxonomy" id="42249"/>
    <lineage>
        <taxon>Eukaryota</taxon>
        <taxon>Fungi</taxon>
        <taxon>Dikarya</taxon>
        <taxon>Ascomycota</taxon>
        <taxon>Pezizomycotina</taxon>
        <taxon>Pezizomycetes</taxon>
        <taxon>Pezizales</taxon>
        <taxon>Tuberaceae</taxon>
        <taxon>Tuber</taxon>
    </lineage>
</organism>
<reference evidence="4 5" key="1">
    <citation type="submission" date="2018-03" db="EMBL/GenBank/DDBJ databases">
        <title>Genomes of Pezizomycetes fungi and the evolution of truffles.</title>
        <authorList>
            <person name="Murat C."/>
            <person name="Payen T."/>
            <person name="Noel B."/>
            <person name="Kuo A."/>
            <person name="Martin F.M."/>
        </authorList>
    </citation>
    <scope>NUCLEOTIDE SEQUENCE [LARGE SCALE GENOMIC DNA]</scope>
    <source>
        <strain evidence="4">091103-1</strain>
    </source>
</reference>